<evidence type="ECO:0000256" key="5">
    <source>
        <dbReference type="ARBA" id="ARBA00022670"/>
    </source>
</evidence>
<evidence type="ECO:0000256" key="11">
    <source>
        <dbReference type="ARBA" id="ARBA00023145"/>
    </source>
</evidence>
<evidence type="ECO:0000256" key="4">
    <source>
        <dbReference type="ARBA" id="ARBA00022525"/>
    </source>
</evidence>
<dbReference type="InterPro" id="IPR013783">
    <property type="entry name" value="Ig-like_fold"/>
</dbReference>
<evidence type="ECO:0000256" key="2">
    <source>
        <dbReference type="ARBA" id="ARBA00004613"/>
    </source>
</evidence>
<dbReference type="GO" id="GO:0005615">
    <property type="term" value="C:extracellular space"/>
    <property type="evidence" value="ECO:0007669"/>
    <property type="project" value="InterPro"/>
</dbReference>
<dbReference type="InterPro" id="IPR022409">
    <property type="entry name" value="PKD/Chitinase_dom"/>
</dbReference>
<feature type="region of interest" description="Disordered" evidence="12">
    <location>
        <begin position="181"/>
        <end position="212"/>
    </location>
</feature>
<dbReference type="SUPFAM" id="SSF49299">
    <property type="entry name" value="PKD domain"/>
    <property type="match status" value="1"/>
</dbReference>
<feature type="compositionally biased region" description="Basic and acidic residues" evidence="12">
    <location>
        <begin position="1078"/>
        <end position="1088"/>
    </location>
</feature>
<evidence type="ECO:0000256" key="10">
    <source>
        <dbReference type="ARBA" id="ARBA00023049"/>
    </source>
</evidence>
<feature type="region of interest" description="Disordered" evidence="12">
    <location>
        <begin position="300"/>
        <end position="327"/>
    </location>
</feature>
<keyword evidence="11" id="KW-0865">Zymogen</keyword>
<dbReference type="Gene3D" id="3.10.170.10">
    <property type="match status" value="1"/>
</dbReference>
<dbReference type="InterPro" id="IPR000601">
    <property type="entry name" value="PKD_dom"/>
</dbReference>
<dbReference type="PANTHER" id="PTHR33478">
    <property type="entry name" value="EXTRACELLULAR METALLOPROTEINASE MEP"/>
    <property type="match status" value="1"/>
</dbReference>
<comment type="cofactor">
    <cofactor evidence="1">
        <name>Zn(2+)</name>
        <dbReference type="ChEBI" id="CHEBI:29105"/>
    </cofactor>
</comment>
<dbReference type="GO" id="GO:0008270">
    <property type="term" value="F:zinc ion binding"/>
    <property type="evidence" value="ECO:0007669"/>
    <property type="project" value="InterPro"/>
</dbReference>
<dbReference type="InterPro" id="IPR050371">
    <property type="entry name" value="Fungal_virulence_M36"/>
</dbReference>
<dbReference type="OrthoDB" id="5377264at2"/>
<feature type="compositionally biased region" description="Polar residues" evidence="12">
    <location>
        <begin position="300"/>
        <end position="309"/>
    </location>
</feature>
<evidence type="ECO:0000256" key="8">
    <source>
        <dbReference type="ARBA" id="ARBA00022801"/>
    </source>
</evidence>
<evidence type="ECO:0000256" key="3">
    <source>
        <dbReference type="ARBA" id="ARBA00006006"/>
    </source>
</evidence>
<dbReference type="SUPFAM" id="SSF55486">
    <property type="entry name" value="Metalloproteases ('zincins'), catalytic domain"/>
    <property type="match status" value="1"/>
</dbReference>
<evidence type="ECO:0000313" key="15">
    <source>
        <dbReference type="EMBL" id="PWN02372.1"/>
    </source>
</evidence>
<dbReference type="AlphaFoldDB" id="A0A316TJE7"/>
<dbReference type="RefSeq" id="WP_109695075.1">
    <property type="nucleotide sequence ID" value="NZ_QGDD01000006.1"/>
</dbReference>
<evidence type="ECO:0000256" key="13">
    <source>
        <dbReference type="SAM" id="SignalP"/>
    </source>
</evidence>
<feature type="signal peptide" evidence="13">
    <location>
        <begin position="1"/>
        <end position="38"/>
    </location>
</feature>
<dbReference type="Proteomes" id="UP000245507">
    <property type="component" value="Unassembled WGS sequence"/>
</dbReference>
<feature type="region of interest" description="Disordered" evidence="12">
    <location>
        <begin position="1077"/>
        <end position="1096"/>
    </location>
</feature>
<dbReference type="Pfam" id="PF18911">
    <property type="entry name" value="PKD_4"/>
    <property type="match status" value="1"/>
</dbReference>
<proteinExistence type="inferred from homology"/>
<feature type="domain" description="PKD" evidence="14">
    <location>
        <begin position="869"/>
        <end position="960"/>
    </location>
</feature>
<dbReference type="Gene3D" id="1.10.390.10">
    <property type="entry name" value="Neutral Protease Domain 2"/>
    <property type="match status" value="1"/>
</dbReference>
<dbReference type="SMART" id="SM00089">
    <property type="entry name" value="PKD"/>
    <property type="match status" value="2"/>
</dbReference>
<comment type="subcellular location">
    <subcellularLocation>
        <location evidence="2">Secreted</location>
    </subcellularLocation>
</comment>
<feature type="region of interest" description="Disordered" evidence="12">
    <location>
        <begin position="822"/>
        <end position="844"/>
    </location>
</feature>
<dbReference type="Pfam" id="PF07504">
    <property type="entry name" value="FTP"/>
    <property type="match status" value="1"/>
</dbReference>
<keyword evidence="7 13" id="KW-0732">Signal</keyword>
<dbReference type="CDD" id="cd00146">
    <property type="entry name" value="PKD"/>
    <property type="match status" value="1"/>
</dbReference>
<dbReference type="Gene3D" id="2.60.40.10">
    <property type="entry name" value="Immunoglobulins"/>
    <property type="match status" value="2"/>
</dbReference>
<dbReference type="GO" id="GO:0005975">
    <property type="term" value="P:carbohydrate metabolic process"/>
    <property type="evidence" value="ECO:0007669"/>
    <property type="project" value="UniProtKB-ARBA"/>
</dbReference>
<feature type="compositionally biased region" description="Low complexity" evidence="12">
    <location>
        <begin position="829"/>
        <end position="839"/>
    </location>
</feature>
<reference evidence="15 16" key="1">
    <citation type="submission" date="2018-05" db="EMBL/GenBank/DDBJ databases">
        <title>Nocardioides silvaticus genome.</title>
        <authorList>
            <person name="Li C."/>
            <person name="Wang G."/>
        </authorList>
    </citation>
    <scope>NUCLEOTIDE SEQUENCE [LARGE SCALE GENOMIC DNA]</scope>
    <source>
        <strain evidence="15 16">CCTCC AB 2018079</strain>
    </source>
</reference>
<organism evidence="15 16">
    <name type="scientific">Nocardioides silvaticus</name>
    <dbReference type="NCBI Taxonomy" id="2201891"/>
    <lineage>
        <taxon>Bacteria</taxon>
        <taxon>Bacillati</taxon>
        <taxon>Actinomycetota</taxon>
        <taxon>Actinomycetes</taxon>
        <taxon>Propionibacteriales</taxon>
        <taxon>Nocardioidaceae</taxon>
        <taxon>Nocardioides</taxon>
    </lineage>
</organism>
<keyword evidence="4" id="KW-0964">Secreted</keyword>
<dbReference type="InterPro" id="IPR027268">
    <property type="entry name" value="Peptidase_M4/M1_CTD_sf"/>
</dbReference>
<accession>A0A316TJE7</accession>
<dbReference type="GO" id="GO:0006508">
    <property type="term" value="P:proteolysis"/>
    <property type="evidence" value="ECO:0007669"/>
    <property type="project" value="UniProtKB-KW"/>
</dbReference>
<evidence type="ECO:0000256" key="12">
    <source>
        <dbReference type="SAM" id="MobiDB-lite"/>
    </source>
</evidence>
<dbReference type="GO" id="GO:0004222">
    <property type="term" value="F:metalloendopeptidase activity"/>
    <property type="evidence" value="ECO:0007669"/>
    <property type="project" value="InterPro"/>
</dbReference>
<evidence type="ECO:0000256" key="7">
    <source>
        <dbReference type="ARBA" id="ARBA00022729"/>
    </source>
</evidence>
<dbReference type="InterPro" id="IPR035986">
    <property type="entry name" value="PKD_dom_sf"/>
</dbReference>
<dbReference type="Pfam" id="PF02128">
    <property type="entry name" value="Peptidase_M36"/>
    <property type="match status" value="1"/>
</dbReference>
<keyword evidence="8" id="KW-0378">Hydrolase</keyword>
<dbReference type="InterPro" id="IPR001842">
    <property type="entry name" value="Peptidase_M36"/>
</dbReference>
<protein>
    <recommendedName>
        <fullName evidence="14">PKD domain-containing protein</fullName>
    </recommendedName>
</protein>
<name>A0A316TJE7_9ACTN</name>
<evidence type="ECO:0000256" key="1">
    <source>
        <dbReference type="ARBA" id="ARBA00001947"/>
    </source>
</evidence>
<keyword evidence="10" id="KW-0482">Metalloprotease</keyword>
<feature type="compositionally biased region" description="Low complexity" evidence="12">
    <location>
        <begin position="181"/>
        <end position="192"/>
    </location>
</feature>
<dbReference type="InterPro" id="IPR011096">
    <property type="entry name" value="FTP_domain"/>
</dbReference>
<evidence type="ECO:0000256" key="9">
    <source>
        <dbReference type="ARBA" id="ARBA00022833"/>
    </source>
</evidence>
<dbReference type="PROSITE" id="PS50093">
    <property type="entry name" value="PKD"/>
    <property type="match status" value="1"/>
</dbReference>
<evidence type="ECO:0000259" key="14">
    <source>
        <dbReference type="PROSITE" id="PS50093"/>
    </source>
</evidence>
<keyword evidence="16" id="KW-1185">Reference proteome</keyword>
<evidence type="ECO:0000256" key="6">
    <source>
        <dbReference type="ARBA" id="ARBA00022723"/>
    </source>
</evidence>
<keyword evidence="9" id="KW-0862">Zinc</keyword>
<comment type="caution">
    <text evidence="15">The sequence shown here is derived from an EMBL/GenBank/DDBJ whole genome shotgun (WGS) entry which is preliminary data.</text>
</comment>
<gene>
    <name evidence="15" type="ORF">DJ010_14835</name>
</gene>
<feature type="chain" id="PRO_5016248808" description="PKD domain-containing protein" evidence="13">
    <location>
        <begin position="39"/>
        <end position="1096"/>
    </location>
</feature>
<dbReference type="EMBL" id="QGDD01000006">
    <property type="protein sequence ID" value="PWN02372.1"/>
    <property type="molecule type" value="Genomic_DNA"/>
</dbReference>
<comment type="similarity">
    <text evidence="3">Belongs to the peptidase M36 family.</text>
</comment>
<keyword evidence="6" id="KW-0479">Metal-binding</keyword>
<dbReference type="PANTHER" id="PTHR33478:SF1">
    <property type="entry name" value="EXTRACELLULAR METALLOPROTEINASE MEP"/>
    <property type="match status" value="1"/>
</dbReference>
<evidence type="ECO:0000313" key="16">
    <source>
        <dbReference type="Proteomes" id="UP000245507"/>
    </source>
</evidence>
<sequence length="1096" mass="115490">MFPRTTRRGIASSRLLTGLTTAAFAAALLTLPATHSSAAPTAAAATAAAAVKPDRSLVRQTEGGRSTVVFGSGRYLTKPSGRPAGQVALDYLRRNHTVFALSSREAATFKVRSALVTPHDRATHLEIDQVVDGIRVDGGGLVALVDARGRLVMIGGRSGVLDTSGTTRLTAGQAIGLAARRGGAGTTKAPRGSQTKTDGRHTYPNPYADDVRDPSPVTAELVWHLRADRSLRLAWRTEVEVSSESWDTSLIDASTGTFIQHESLYHHSGPEGNVYTTEHPGVAGATQQVVPFTGINGSWVTDDNTSGNNVDAYRDRDNSSANDEYQPTAADQHFNYTFTDAWQTATDVTDVGALDADQDPAITQLFYYVNDMHDWLWGYGFDEASGNFQVSNPSGDGTGGDPVLAEAQDGWDFGCVDNKGTPAPGDDEDIRCLNNANFGTSHADGSTARMQMYMWVTAGNNPSRDGSMDGDVIAHEIGHGVAERLLPAGLSNAVTQSGGMSEGYSDALSFLRWGDAVIGDYATSNTATGVRGVAYDTSNRTYGTYNTSAGSPHDNGEIWATMLYDVRENLGIATTTQLVLDGMRNTANSPTPTFIDGRTGILAADMTNNGGANQCAIWSAFAENGLGVNAVSNGLHAAQTDNFDMPPECLPTADAGGPYSTDEGVDVTLDGSASTAGSGASAGALASYAWDLDGDGQYDDATGVSPTFTDVGQDGSFTVGLEVTDEFGNTDEDTATVTVDNVSPTVSIDPIPVVDEHDTTTITGTITDPGWEEDLQATIDFDDGAGPQPLSGTLENTRPDATLAFSVDHQYGDNGSFTVEVVGSDDDTSTSASSTAGVDNVDPTAVIDDSGAETYGGQSAFVVHAGEDLTVPVGSEDPGSDDLAFEWAWGDGATDTVVSLVNPPLPDPSPSPSVQPRDITEEATHAYVEACLYQLGVTVTDDDGGSANDDAVVLITGNADDRGNDAFWKNQIKHVGKPRNYTAAELECFLSIVGYLSTVFDESTDASTLALARDVLEGKSSPKGEARKLEQELLAAWLNFAAGSYDLDSVVQRHKPKGTTTFVELVGQAEAVRLDPTSTEKELKEQRENLNQVNNH</sequence>
<keyword evidence="5" id="KW-0645">Protease</keyword>